<evidence type="ECO:0000313" key="2">
    <source>
        <dbReference type="Proteomes" id="UP001233999"/>
    </source>
</evidence>
<comment type="caution">
    <text evidence="1">The sequence shown here is derived from an EMBL/GenBank/DDBJ whole genome shotgun (WGS) entry which is preliminary data.</text>
</comment>
<accession>A0AAD8E6D4</accession>
<feature type="non-terminal residue" evidence="1">
    <location>
        <position position="76"/>
    </location>
</feature>
<reference evidence="1" key="1">
    <citation type="journal article" date="2023" name="IScience">
        <title>Live-bearing cockroach genome reveals convergent evolutionary mechanisms linked to viviparity in insects and beyond.</title>
        <authorList>
            <person name="Fouks B."/>
            <person name="Harrison M.C."/>
            <person name="Mikhailova A.A."/>
            <person name="Marchal E."/>
            <person name="English S."/>
            <person name="Carruthers M."/>
            <person name="Jennings E.C."/>
            <person name="Chiamaka E.L."/>
            <person name="Frigard R.A."/>
            <person name="Pippel M."/>
            <person name="Attardo G.M."/>
            <person name="Benoit J.B."/>
            <person name="Bornberg-Bauer E."/>
            <person name="Tobe S.S."/>
        </authorList>
    </citation>
    <scope>NUCLEOTIDE SEQUENCE</scope>
    <source>
        <strain evidence="1">Stay&amp;Tobe</strain>
    </source>
</reference>
<dbReference type="AlphaFoldDB" id="A0AAD8E6D4"/>
<evidence type="ECO:0000313" key="1">
    <source>
        <dbReference type="EMBL" id="KAJ9578232.1"/>
    </source>
</evidence>
<feature type="non-terminal residue" evidence="1">
    <location>
        <position position="1"/>
    </location>
</feature>
<sequence length="76" mass="8662">EVFEVSSLHLDEILCSFTMNVCRLVIIHSSRKTFLRTAESIFYTLHIAHSTLSSAREVFISKFVISKSLASQLIMK</sequence>
<name>A0AAD8E6D4_DIPPU</name>
<protein>
    <submittedName>
        <fullName evidence="1">Uncharacterized protein</fullName>
    </submittedName>
</protein>
<organism evidence="1 2">
    <name type="scientific">Diploptera punctata</name>
    <name type="common">Pacific beetle cockroach</name>
    <dbReference type="NCBI Taxonomy" id="6984"/>
    <lineage>
        <taxon>Eukaryota</taxon>
        <taxon>Metazoa</taxon>
        <taxon>Ecdysozoa</taxon>
        <taxon>Arthropoda</taxon>
        <taxon>Hexapoda</taxon>
        <taxon>Insecta</taxon>
        <taxon>Pterygota</taxon>
        <taxon>Neoptera</taxon>
        <taxon>Polyneoptera</taxon>
        <taxon>Dictyoptera</taxon>
        <taxon>Blattodea</taxon>
        <taxon>Blaberoidea</taxon>
        <taxon>Blaberidae</taxon>
        <taxon>Diplopterinae</taxon>
        <taxon>Diploptera</taxon>
    </lineage>
</organism>
<proteinExistence type="predicted"/>
<dbReference type="Proteomes" id="UP001233999">
    <property type="component" value="Unassembled WGS sequence"/>
</dbReference>
<gene>
    <name evidence="1" type="ORF">L9F63_005547</name>
</gene>
<keyword evidence="2" id="KW-1185">Reference proteome</keyword>
<dbReference type="EMBL" id="JASPKZ010008898">
    <property type="protein sequence ID" value="KAJ9578232.1"/>
    <property type="molecule type" value="Genomic_DNA"/>
</dbReference>
<reference evidence="1" key="2">
    <citation type="submission" date="2023-05" db="EMBL/GenBank/DDBJ databases">
        <authorList>
            <person name="Fouks B."/>
        </authorList>
    </citation>
    <scope>NUCLEOTIDE SEQUENCE</scope>
    <source>
        <strain evidence="1">Stay&amp;Tobe</strain>
        <tissue evidence="1">Testes</tissue>
    </source>
</reference>